<dbReference type="PANTHER" id="PTHR45625:SF6">
    <property type="entry name" value="SPLICEOSOME-ASSOCIATED PROTEIN CWC27 HOMOLOG"/>
    <property type="match status" value="1"/>
</dbReference>
<dbReference type="InterPro" id="IPR044666">
    <property type="entry name" value="Cyclophilin_A-like"/>
</dbReference>
<dbReference type="InterPro" id="IPR002130">
    <property type="entry name" value="Cyclophilin-type_PPIase_dom"/>
</dbReference>
<proteinExistence type="predicted"/>
<evidence type="ECO:0000256" key="3">
    <source>
        <dbReference type="SAM" id="Phobius"/>
    </source>
</evidence>
<feature type="domain" description="PPIase cyclophilin-type" evidence="4">
    <location>
        <begin position="74"/>
        <end position="189"/>
    </location>
</feature>
<keyword evidence="3" id="KW-0472">Membrane</keyword>
<keyword evidence="3" id="KW-0812">Transmembrane</keyword>
<dbReference type="InterPro" id="IPR029000">
    <property type="entry name" value="Cyclophilin-like_dom_sf"/>
</dbReference>
<dbReference type="Pfam" id="PF00160">
    <property type="entry name" value="Pro_isomerase"/>
    <property type="match status" value="1"/>
</dbReference>
<name>A0AAD7UDQ4_9STRA</name>
<organism evidence="5 6">
    <name type="scientific">Chrysophaeum taylorii</name>
    <dbReference type="NCBI Taxonomy" id="2483200"/>
    <lineage>
        <taxon>Eukaryota</taxon>
        <taxon>Sar</taxon>
        <taxon>Stramenopiles</taxon>
        <taxon>Ochrophyta</taxon>
        <taxon>Pelagophyceae</taxon>
        <taxon>Pelagomonadales</taxon>
        <taxon>Pelagomonadaceae</taxon>
        <taxon>Chrysophaeum</taxon>
    </lineage>
</organism>
<accession>A0AAD7UDQ4</accession>
<dbReference type="EMBL" id="JAQMWT010000373">
    <property type="protein sequence ID" value="KAJ8602639.1"/>
    <property type="molecule type" value="Genomic_DNA"/>
</dbReference>
<dbReference type="GO" id="GO:0071013">
    <property type="term" value="C:catalytic step 2 spliceosome"/>
    <property type="evidence" value="ECO:0007669"/>
    <property type="project" value="TreeGrafter"/>
</dbReference>
<comment type="subcellular location">
    <subcellularLocation>
        <location evidence="1">Nucleus</location>
    </subcellularLocation>
</comment>
<dbReference type="AlphaFoldDB" id="A0AAD7UDQ4"/>
<dbReference type="GO" id="GO:0003755">
    <property type="term" value="F:peptidyl-prolyl cis-trans isomerase activity"/>
    <property type="evidence" value="ECO:0007669"/>
    <property type="project" value="InterPro"/>
</dbReference>
<dbReference type="SUPFAM" id="SSF50891">
    <property type="entry name" value="Cyclophilin-like"/>
    <property type="match status" value="1"/>
</dbReference>
<evidence type="ECO:0000256" key="2">
    <source>
        <dbReference type="ARBA" id="ARBA00023242"/>
    </source>
</evidence>
<evidence type="ECO:0000259" key="4">
    <source>
        <dbReference type="PROSITE" id="PS50072"/>
    </source>
</evidence>
<protein>
    <recommendedName>
        <fullName evidence="4">PPIase cyclophilin-type domain-containing protein</fullName>
    </recommendedName>
</protein>
<evidence type="ECO:0000313" key="6">
    <source>
        <dbReference type="Proteomes" id="UP001230188"/>
    </source>
</evidence>
<sequence>MRRARPQLNQQHLDRDDEKKRRDASWWYPLGVLCVVLCVWTLWKAPPKPTTTTTVEEEKVLVDSNRVRCETTKGAIVIAVRRDWAPLGAARFLEMVELGFFDRVALFRAVENFLCQTGVGEKRFPPIPDDPHLPGVMKRGYLSFAGSGPNSRTTEFFFTYQDSSHLGKASWEVPFAHLLGEDSYATMDRWYTGYGDLKAFGGHAPDQARIRRDGRAYLDAEFPLLDYIDNCHLLSSLDLEW</sequence>
<comment type="caution">
    <text evidence="5">The sequence shown here is derived from an EMBL/GenBank/DDBJ whole genome shotgun (WGS) entry which is preliminary data.</text>
</comment>
<dbReference type="Gene3D" id="2.40.100.10">
    <property type="entry name" value="Cyclophilin-like"/>
    <property type="match status" value="1"/>
</dbReference>
<dbReference type="PANTHER" id="PTHR45625">
    <property type="entry name" value="PEPTIDYL-PROLYL CIS-TRANS ISOMERASE-RELATED"/>
    <property type="match status" value="1"/>
</dbReference>
<gene>
    <name evidence="5" type="ORF">CTAYLR_004106</name>
</gene>
<keyword evidence="2" id="KW-0539">Nucleus</keyword>
<dbReference type="Proteomes" id="UP001230188">
    <property type="component" value="Unassembled WGS sequence"/>
</dbReference>
<dbReference type="PROSITE" id="PS50072">
    <property type="entry name" value="CSA_PPIASE_2"/>
    <property type="match status" value="1"/>
</dbReference>
<feature type="transmembrane region" description="Helical" evidence="3">
    <location>
        <begin position="25"/>
        <end position="43"/>
    </location>
</feature>
<evidence type="ECO:0000313" key="5">
    <source>
        <dbReference type="EMBL" id="KAJ8602639.1"/>
    </source>
</evidence>
<keyword evidence="6" id="KW-1185">Reference proteome</keyword>
<keyword evidence="3" id="KW-1133">Transmembrane helix</keyword>
<evidence type="ECO:0000256" key="1">
    <source>
        <dbReference type="ARBA" id="ARBA00004123"/>
    </source>
</evidence>
<reference evidence="5" key="1">
    <citation type="submission" date="2023-01" db="EMBL/GenBank/DDBJ databases">
        <title>Metagenome sequencing of chrysophaentin producing Chrysophaeum taylorii.</title>
        <authorList>
            <person name="Davison J."/>
            <person name="Bewley C."/>
        </authorList>
    </citation>
    <scope>NUCLEOTIDE SEQUENCE</scope>
    <source>
        <strain evidence="5">NIES-1699</strain>
    </source>
</reference>